<feature type="transmembrane region" description="Helical" evidence="2">
    <location>
        <begin position="121"/>
        <end position="147"/>
    </location>
</feature>
<proteinExistence type="predicted"/>
<dbReference type="Proteomes" id="UP000326251">
    <property type="component" value="Unassembled WGS sequence"/>
</dbReference>
<comment type="caution">
    <text evidence="3">The sequence shown here is derived from an EMBL/GenBank/DDBJ whole genome shotgun (WGS) entry which is preliminary data.</text>
</comment>
<feature type="compositionally biased region" description="Low complexity" evidence="1">
    <location>
        <begin position="25"/>
        <end position="34"/>
    </location>
</feature>
<feature type="compositionally biased region" description="Acidic residues" evidence="1">
    <location>
        <begin position="7"/>
        <end position="17"/>
    </location>
</feature>
<accession>A0A5J5E5A5</accession>
<organism evidence="3 4">
    <name type="scientific">Bifidobacterium reuteri</name>
    <dbReference type="NCBI Taxonomy" id="983706"/>
    <lineage>
        <taxon>Bacteria</taxon>
        <taxon>Bacillati</taxon>
        <taxon>Actinomycetota</taxon>
        <taxon>Actinomycetes</taxon>
        <taxon>Bifidobacteriales</taxon>
        <taxon>Bifidobacteriaceae</taxon>
        <taxon>Bifidobacterium</taxon>
    </lineage>
</organism>
<feature type="compositionally biased region" description="Low complexity" evidence="1">
    <location>
        <begin position="286"/>
        <end position="299"/>
    </location>
</feature>
<keyword evidence="2" id="KW-0812">Transmembrane</keyword>
<feature type="region of interest" description="Disordered" evidence="1">
    <location>
        <begin position="274"/>
        <end position="299"/>
    </location>
</feature>
<dbReference type="RefSeq" id="WP_140463537.1">
    <property type="nucleotide sequence ID" value="NZ_RZUG01000017.1"/>
</dbReference>
<dbReference type="EMBL" id="RZUG01000017">
    <property type="protein sequence ID" value="KAA8824405.1"/>
    <property type="molecule type" value="Genomic_DNA"/>
</dbReference>
<feature type="region of interest" description="Disordered" evidence="1">
    <location>
        <begin position="1"/>
        <end position="42"/>
    </location>
</feature>
<reference evidence="3 4" key="1">
    <citation type="journal article" date="2019" name="Syst. Appl. Microbiol.">
        <title>Characterization of Bifidobacterium species in feaces of the Egyptian fruit bat: Description of B. vespertilionis sp. nov. and B. rousetti sp. nov.</title>
        <authorList>
            <person name="Modesto M."/>
            <person name="Satti M."/>
            <person name="Watanabe K."/>
            <person name="Puglisi E."/>
            <person name="Morelli L."/>
            <person name="Huang C.-H."/>
            <person name="Liou J.-S."/>
            <person name="Miyashita M."/>
            <person name="Tamura T."/>
            <person name="Saito S."/>
            <person name="Mori K."/>
            <person name="Huang L."/>
            <person name="Sciavilla P."/>
            <person name="Sandri C."/>
            <person name="Spiezio C."/>
            <person name="Vitali F."/>
            <person name="Cavalieri D."/>
            <person name="Perpetuini G."/>
            <person name="Tofalo R."/>
            <person name="Bonetti A."/>
            <person name="Arita M."/>
            <person name="Mattarelli P."/>
        </authorList>
    </citation>
    <scope>NUCLEOTIDE SEQUENCE [LARGE SCALE GENOMIC DNA]</scope>
    <source>
        <strain evidence="3 4">RST19</strain>
    </source>
</reference>
<sequence length="299" mass="31119">MGKNNEEYDFFDGAEYEDAPRSRSARGGRQGSRPSGRRAARLRVDSPASKVLRRLALVTGLLAVAAGAASAVHEIAPYAIPFLVDMPGRYIAVAAAVLIGLTLMFVIGARSTMPRSSTHGGVGGGGIVCMVLACACLVVGVAVGVLFPDGLILPDNDKAPVESTQQMEQGIEQAAGTCTAGWQGMDTGGLPGVSTVQMCAEPRMAFVSFESETMAAVGKAPIKVKIAELLAQYSNNEKARGDWRLLVGKRWMVFAEADNITKLQQQWGGDIENITADDGAADADATDGAGSGTNADAGQ</sequence>
<feature type="transmembrane region" description="Helical" evidence="2">
    <location>
        <begin position="51"/>
        <end position="70"/>
    </location>
</feature>
<keyword evidence="2" id="KW-1133">Transmembrane helix</keyword>
<evidence type="ECO:0000313" key="3">
    <source>
        <dbReference type="EMBL" id="KAA8824405.1"/>
    </source>
</evidence>
<keyword evidence="2" id="KW-0472">Membrane</keyword>
<evidence type="ECO:0000256" key="1">
    <source>
        <dbReference type="SAM" id="MobiDB-lite"/>
    </source>
</evidence>
<feature type="transmembrane region" description="Helical" evidence="2">
    <location>
        <begin position="90"/>
        <end position="109"/>
    </location>
</feature>
<dbReference type="AlphaFoldDB" id="A0A5J5E5A5"/>
<name>A0A5J5E5A5_9BIFI</name>
<gene>
    <name evidence="3" type="ORF">EMO92_08590</name>
</gene>
<protein>
    <submittedName>
        <fullName evidence="3">Uncharacterized protein</fullName>
    </submittedName>
</protein>
<evidence type="ECO:0000256" key="2">
    <source>
        <dbReference type="SAM" id="Phobius"/>
    </source>
</evidence>
<evidence type="ECO:0000313" key="4">
    <source>
        <dbReference type="Proteomes" id="UP000326251"/>
    </source>
</evidence>